<dbReference type="Proteomes" id="UP000001558">
    <property type="component" value="Chromosome"/>
</dbReference>
<proteinExistence type="predicted"/>
<dbReference type="RefSeq" id="WP_011865831.1">
    <property type="nucleotide sequence ID" value="NC_009092.1"/>
</dbReference>
<dbReference type="AlphaFoldDB" id="A3QEK1"/>
<sequence length="91" mass="9960">MMKLILLTALFYQPLYPNDGTRGASMLETATQQTQVQAFEAKGIELQTSTIGLDVSQLESEIAIELDQQLKALHAELPLQGGDQELLASQN</sequence>
<reference evidence="1 2" key="1">
    <citation type="submission" date="2007-03" db="EMBL/GenBank/DDBJ databases">
        <title>Complete sequence of Shewanella loihica PV-4.</title>
        <authorList>
            <consortium name="US DOE Joint Genome Institute"/>
            <person name="Copeland A."/>
            <person name="Lucas S."/>
            <person name="Lapidus A."/>
            <person name="Barry K."/>
            <person name="Detter J.C."/>
            <person name="Glavina del Rio T."/>
            <person name="Hammon N."/>
            <person name="Israni S."/>
            <person name="Dalin E."/>
            <person name="Tice H."/>
            <person name="Pitluck S."/>
            <person name="Chain P."/>
            <person name="Malfatti S."/>
            <person name="Shin M."/>
            <person name="Vergez L."/>
            <person name="Schmutz J."/>
            <person name="Larimer F."/>
            <person name="Land M."/>
            <person name="Hauser L."/>
            <person name="Kyrpides N."/>
            <person name="Mikhailova N."/>
            <person name="Romine M.F."/>
            <person name="Serres G."/>
            <person name="Fredrickson J."/>
            <person name="Tiedje J."/>
            <person name="Richardson P."/>
        </authorList>
    </citation>
    <scope>NUCLEOTIDE SEQUENCE [LARGE SCALE GENOMIC DNA]</scope>
    <source>
        <strain evidence="2">ATCC BAA-1088 / PV-4</strain>
    </source>
</reference>
<accession>A3QEK1</accession>
<name>A3QEK1_SHELP</name>
<dbReference type="EMBL" id="CP000606">
    <property type="protein sequence ID" value="ABO23899.1"/>
    <property type="molecule type" value="Genomic_DNA"/>
</dbReference>
<dbReference type="OrthoDB" id="6270408at2"/>
<keyword evidence="2" id="KW-1185">Reference proteome</keyword>
<dbReference type="KEGG" id="slo:Shew_2033"/>
<evidence type="ECO:0000313" key="1">
    <source>
        <dbReference type="EMBL" id="ABO23899.1"/>
    </source>
</evidence>
<protein>
    <submittedName>
        <fullName evidence="1">Uncharacterized protein</fullName>
    </submittedName>
</protein>
<evidence type="ECO:0000313" key="2">
    <source>
        <dbReference type="Proteomes" id="UP000001558"/>
    </source>
</evidence>
<gene>
    <name evidence="1" type="ordered locus">Shew_2033</name>
</gene>
<organism evidence="1 2">
    <name type="scientific">Shewanella loihica (strain ATCC BAA-1088 / PV-4)</name>
    <dbReference type="NCBI Taxonomy" id="323850"/>
    <lineage>
        <taxon>Bacteria</taxon>
        <taxon>Pseudomonadati</taxon>
        <taxon>Pseudomonadota</taxon>
        <taxon>Gammaproteobacteria</taxon>
        <taxon>Alteromonadales</taxon>
        <taxon>Shewanellaceae</taxon>
        <taxon>Shewanella</taxon>
    </lineage>
</organism>
<dbReference type="STRING" id="323850.Shew_2033"/>
<dbReference type="eggNOG" id="ENOG5031F8U">
    <property type="taxonomic scope" value="Bacteria"/>
</dbReference>
<dbReference type="HOGENOM" id="CLU_2425278_0_0_6"/>